<feature type="domain" description="PAC" evidence="4">
    <location>
        <begin position="361"/>
        <end position="414"/>
    </location>
</feature>
<dbReference type="SMART" id="SM00062">
    <property type="entry name" value="PBPb"/>
    <property type="match status" value="1"/>
</dbReference>
<evidence type="ECO:0000259" key="3">
    <source>
        <dbReference type="PROSITE" id="PS50112"/>
    </source>
</evidence>
<protein>
    <submittedName>
        <fullName evidence="7">EAL domain-containing protein</fullName>
    </submittedName>
</protein>
<feature type="chain" id="PRO_5045968263" evidence="2">
    <location>
        <begin position="21"/>
        <end position="855"/>
    </location>
</feature>
<evidence type="ECO:0000256" key="2">
    <source>
        <dbReference type="SAM" id="SignalP"/>
    </source>
</evidence>
<dbReference type="InterPro" id="IPR000014">
    <property type="entry name" value="PAS"/>
</dbReference>
<evidence type="ECO:0000259" key="6">
    <source>
        <dbReference type="PROSITE" id="PS50887"/>
    </source>
</evidence>
<keyword evidence="1" id="KW-0812">Transmembrane</keyword>
<dbReference type="InterPro" id="IPR043128">
    <property type="entry name" value="Rev_trsase/Diguanyl_cyclase"/>
</dbReference>
<feature type="transmembrane region" description="Helical" evidence="1">
    <location>
        <begin position="253"/>
        <end position="275"/>
    </location>
</feature>
<reference evidence="8" key="1">
    <citation type="journal article" date="2019" name="Int. J. Syst. Evol. Microbiol.">
        <title>The Global Catalogue of Microorganisms (GCM) 10K type strain sequencing project: providing services to taxonomists for standard genome sequencing and annotation.</title>
        <authorList>
            <consortium name="The Broad Institute Genomics Platform"/>
            <consortium name="The Broad Institute Genome Sequencing Center for Infectious Disease"/>
            <person name="Wu L."/>
            <person name="Ma J."/>
        </authorList>
    </citation>
    <scope>NUCLEOTIDE SEQUENCE [LARGE SCALE GENOMIC DNA]</scope>
    <source>
        <strain evidence="8">CCUG 53903</strain>
    </source>
</reference>
<dbReference type="InterPro" id="IPR001633">
    <property type="entry name" value="EAL_dom"/>
</dbReference>
<dbReference type="NCBIfam" id="TIGR00254">
    <property type="entry name" value="GGDEF"/>
    <property type="match status" value="1"/>
</dbReference>
<dbReference type="PROSITE" id="PS50883">
    <property type="entry name" value="EAL"/>
    <property type="match status" value="1"/>
</dbReference>
<dbReference type="Gene3D" id="3.20.20.450">
    <property type="entry name" value="EAL domain"/>
    <property type="match status" value="1"/>
</dbReference>
<feature type="signal peptide" evidence="2">
    <location>
        <begin position="1"/>
        <end position="20"/>
    </location>
</feature>
<organism evidence="7 8">
    <name type="scientific">Hydrogenophaga defluvii</name>
    <dbReference type="NCBI Taxonomy" id="249410"/>
    <lineage>
        <taxon>Bacteria</taxon>
        <taxon>Pseudomonadati</taxon>
        <taxon>Pseudomonadota</taxon>
        <taxon>Betaproteobacteria</taxon>
        <taxon>Burkholderiales</taxon>
        <taxon>Comamonadaceae</taxon>
        <taxon>Hydrogenophaga</taxon>
    </lineage>
</organism>
<sequence length="855" mass="95020">MRSLTLGLACLLTLPTVVSAREVRVGVYDNPPKVTADASGRPSGIMGDLLQEVARRENWTLVPVPCRWDACLASLEAGSLDLMPDVARTDSRVRLYDFHRVPALHSWSQLYRKPEQHIESMLDLQGKRVAVLDGSSQQEYLATLLAGFGLRTELVPHTTFDEAFARVAAGEADAVAVNHHFGDLAARRYKLVETSLMFQPSRLFFVAAKGRNADVLAALDRHLEPWQAQPDSPYYQVLKRWAVPRESPPIPAAFWWGLGGVVTALLLALAFVALLKREVARRTAELRASEDKLSTILNSVDAFIFIKDTELRYLYANRQVCELFGKPLSEIVGQGDSAFFDQTTARHLRVTDQRVFDRGERLVQEEVNRLPDGSQRTYLSVKLPLRRADNSIYALCGISTDITEQRQFLQEIHQLAYHDPLTHLANRRQMIERLQQLLADPAAGLHQHALLLLNLDNFKGLNDTHGHNVGDLLLQQVAQRLSGCARADDLVARLGGDEFGLLMTSLNAQPGLAMRQIETAATQLVRAITDMPFQLETLTHPASVSVGIALLNQQDHSVEAVLKQADIALAQAKAAGRGTVRFFRSDMEAVIAARAALEADLREGLAQRQFLLHYQPQIDEHGAVFGVEALVRWQHPQRGMVPPGSFIGLAEVSGLIEPLGLWILRSACEQIAAWRDDPQRAHLLVAVNISARQLHHPEFVQLVATVLAETGADPQRLELELTESHLVEDVDGATAKMHSLKSRGVRLSLDDFGTGYSSLNYLKRLPLDQLKIDQSFVRDLLLDANDLSIVKAIVDMGRNLKLNVLAEGVETQAQFDMLRQAGCKRYQGYLFCHPVPVDQLPTTYTLHPPHSELTA</sequence>
<feature type="domain" description="GGDEF" evidence="6">
    <location>
        <begin position="446"/>
        <end position="585"/>
    </location>
</feature>
<dbReference type="PANTHER" id="PTHR44757">
    <property type="entry name" value="DIGUANYLATE CYCLASE DGCP"/>
    <property type="match status" value="1"/>
</dbReference>
<dbReference type="InterPro" id="IPR015168">
    <property type="entry name" value="SsuA/THI5"/>
</dbReference>
<keyword evidence="8" id="KW-1185">Reference proteome</keyword>
<dbReference type="InterPro" id="IPR035965">
    <property type="entry name" value="PAS-like_dom_sf"/>
</dbReference>
<dbReference type="EMBL" id="JBHTBZ010000010">
    <property type="protein sequence ID" value="MFC7459679.1"/>
    <property type="molecule type" value="Genomic_DNA"/>
</dbReference>
<dbReference type="RefSeq" id="WP_382198921.1">
    <property type="nucleotide sequence ID" value="NZ_JBHTBZ010000010.1"/>
</dbReference>
<keyword evidence="1" id="KW-0472">Membrane</keyword>
<evidence type="ECO:0000313" key="7">
    <source>
        <dbReference type="EMBL" id="MFC7459679.1"/>
    </source>
</evidence>
<dbReference type="PROSITE" id="PS50887">
    <property type="entry name" value="GGDEF"/>
    <property type="match status" value="1"/>
</dbReference>
<dbReference type="PANTHER" id="PTHR44757:SF2">
    <property type="entry name" value="BIOFILM ARCHITECTURE MAINTENANCE PROTEIN MBAA"/>
    <property type="match status" value="1"/>
</dbReference>
<dbReference type="Pfam" id="PF00990">
    <property type="entry name" value="GGDEF"/>
    <property type="match status" value="1"/>
</dbReference>
<dbReference type="InterPro" id="IPR000160">
    <property type="entry name" value="GGDEF_dom"/>
</dbReference>
<dbReference type="InterPro" id="IPR000700">
    <property type="entry name" value="PAS-assoc_C"/>
</dbReference>
<dbReference type="Pfam" id="PF00563">
    <property type="entry name" value="EAL"/>
    <property type="match status" value="1"/>
</dbReference>
<name>A0ABW2S886_9BURK</name>
<dbReference type="InterPro" id="IPR013656">
    <property type="entry name" value="PAS_4"/>
</dbReference>
<dbReference type="Pfam" id="PF09084">
    <property type="entry name" value="NMT1"/>
    <property type="match status" value="1"/>
</dbReference>
<feature type="domain" description="EAL" evidence="5">
    <location>
        <begin position="594"/>
        <end position="848"/>
    </location>
</feature>
<dbReference type="Proteomes" id="UP001596457">
    <property type="component" value="Unassembled WGS sequence"/>
</dbReference>
<comment type="caution">
    <text evidence="7">The sequence shown here is derived from an EMBL/GenBank/DDBJ whole genome shotgun (WGS) entry which is preliminary data.</text>
</comment>
<dbReference type="SUPFAM" id="SSF141868">
    <property type="entry name" value="EAL domain-like"/>
    <property type="match status" value="1"/>
</dbReference>
<dbReference type="Gene3D" id="3.30.450.20">
    <property type="entry name" value="PAS domain"/>
    <property type="match status" value="1"/>
</dbReference>
<dbReference type="CDD" id="cd01948">
    <property type="entry name" value="EAL"/>
    <property type="match status" value="1"/>
</dbReference>
<evidence type="ECO:0000259" key="5">
    <source>
        <dbReference type="PROSITE" id="PS50883"/>
    </source>
</evidence>
<dbReference type="CDD" id="cd00130">
    <property type="entry name" value="PAS"/>
    <property type="match status" value="1"/>
</dbReference>
<keyword evidence="2" id="KW-0732">Signal</keyword>
<feature type="domain" description="PAS" evidence="3">
    <location>
        <begin position="289"/>
        <end position="334"/>
    </location>
</feature>
<dbReference type="SUPFAM" id="SSF55073">
    <property type="entry name" value="Nucleotide cyclase"/>
    <property type="match status" value="1"/>
</dbReference>
<dbReference type="SUPFAM" id="SSF53850">
    <property type="entry name" value="Periplasmic binding protein-like II"/>
    <property type="match status" value="1"/>
</dbReference>
<dbReference type="SMART" id="SM00052">
    <property type="entry name" value="EAL"/>
    <property type="match status" value="1"/>
</dbReference>
<gene>
    <name evidence="7" type="ORF">ACFQU0_04465</name>
</gene>
<evidence type="ECO:0000259" key="4">
    <source>
        <dbReference type="PROSITE" id="PS50113"/>
    </source>
</evidence>
<accession>A0ABW2S886</accession>
<dbReference type="SMART" id="SM00091">
    <property type="entry name" value="PAS"/>
    <property type="match status" value="1"/>
</dbReference>
<evidence type="ECO:0000313" key="8">
    <source>
        <dbReference type="Proteomes" id="UP001596457"/>
    </source>
</evidence>
<dbReference type="CDD" id="cd01949">
    <property type="entry name" value="GGDEF"/>
    <property type="match status" value="1"/>
</dbReference>
<dbReference type="InterPro" id="IPR035919">
    <property type="entry name" value="EAL_sf"/>
</dbReference>
<dbReference type="SUPFAM" id="SSF55785">
    <property type="entry name" value="PYP-like sensor domain (PAS domain)"/>
    <property type="match status" value="1"/>
</dbReference>
<dbReference type="InterPro" id="IPR001638">
    <property type="entry name" value="Solute-binding_3/MltF_N"/>
</dbReference>
<dbReference type="PROSITE" id="PS50113">
    <property type="entry name" value="PAC"/>
    <property type="match status" value="1"/>
</dbReference>
<dbReference type="NCBIfam" id="TIGR00229">
    <property type="entry name" value="sensory_box"/>
    <property type="match status" value="1"/>
</dbReference>
<dbReference type="InterPro" id="IPR029787">
    <property type="entry name" value="Nucleotide_cyclase"/>
</dbReference>
<dbReference type="Gene3D" id="3.40.190.10">
    <property type="entry name" value="Periplasmic binding protein-like II"/>
    <property type="match status" value="2"/>
</dbReference>
<dbReference type="Pfam" id="PF00497">
    <property type="entry name" value="SBP_bac_3"/>
    <property type="match status" value="1"/>
</dbReference>
<evidence type="ECO:0000256" key="1">
    <source>
        <dbReference type="SAM" id="Phobius"/>
    </source>
</evidence>
<keyword evidence="1" id="KW-1133">Transmembrane helix</keyword>
<dbReference type="InterPro" id="IPR052155">
    <property type="entry name" value="Biofilm_reg_signaling"/>
</dbReference>
<dbReference type="Pfam" id="PF08448">
    <property type="entry name" value="PAS_4"/>
    <property type="match status" value="1"/>
</dbReference>
<dbReference type="SMART" id="SM00267">
    <property type="entry name" value="GGDEF"/>
    <property type="match status" value="1"/>
</dbReference>
<dbReference type="PROSITE" id="PS50112">
    <property type="entry name" value="PAS"/>
    <property type="match status" value="1"/>
</dbReference>
<dbReference type="Gene3D" id="3.30.70.270">
    <property type="match status" value="1"/>
</dbReference>
<proteinExistence type="predicted"/>